<reference evidence="1" key="1">
    <citation type="journal article" date="2014" name="Nat. Commun.">
        <title>The tobacco genome sequence and its comparison with those of tomato and potato.</title>
        <authorList>
            <person name="Sierro N."/>
            <person name="Battey J.N."/>
            <person name="Ouadi S."/>
            <person name="Bakaher N."/>
            <person name="Bovet L."/>
            <person name="Willig A."/>
            <person name="Goepfert S."/>
            <person name="Peitsch M.C."/>
            <person name="Ivanov N.V."/>
        </authorList>
    </citation>
    <scope>NUCLEOTIDE SEQUENCE [LARGE SCALE GENOMIC DNA]</scope>
</reference>
<dbReference type="RefSeq" id="XP_075096545.1">
    <property type="nucleotide sequence ID" value="XM_075240444.1"/>
</dbReference>
<gene>
    <name evidence="2" type="primary">LOC142174616</name>
</gene>
<accession>A0AC58TH33</accession>
<reference evidence="2" key="2">
    <citation type="submission" date="2025-08" db="UniProtKB">
        <authorList>
            <consortium name="RefSeq"/>
        </authorList>
    </citation>
    <scope>IDENTIFICATION</scope>
    <source>
        <tissue evidence="2">Leaf</tissue>
    </source>
</reference>
<name>A0AC58TH33_TOBAC</name>
<sequence>MVESSFYLTIAETTISYTHPLYLGPSDTPGIVLIPMKLTGSENYGLWSRTMKIALLGKRKLGFVTGACSKESCKTELHEQLETCNAIVLSWLMNIVSIELLSGIAYASNAHLVWEDLRERFDKVNRMRIFQIHRAIANLYQGTYYVSTYFTKLKVLWNEYDAMVPASNSKEYVEHLQQKRLLQFLSGLNDSYDQARR</sequence>
<organism evidence="1 2">
    <name type="scientific">Nicotiana tabacum</name>
    <name type="common">Common tobacco</name>
    <dbReference type="NCBI Taxonomy" id="4097"/>
    <lineage>
        <taxon>Eukaryota</taxon>
        <taxon>Viridiplantae</taxon>
        <taxon>Streptophyta</taxon>
        <taxon>Embryophyta</taxon>
        <taxon>Tracheophyta</taxon>
        <taxon>Spermatophyta</taxon>
        <taxon>Magnoliopsida</taxon>
        <taxon>eudicotyledons</taxon>
        <taxon>Gunneridae</taxon>
        <taxon>Pentapetalae</taxon>
        <taxon>asterids</taxon>
        <taxon>lamiids</taxon>
        <taxon>Solanales</taxon>
        <taxon>Solanaceae</taxon>
        <taxon>Nicotianoideae</taxon>
        <taxon>Nicotianeae</taxon>
        <taxon>Nicotiana</taxon>
    </lineage>
</organism>
<proteinExistence type="predicted"/>
<protein>
    <submittedName>
        <fullName evidence="2">Uncharacterized protein LOC142174616</fullName>
    </submittedName>
</protein>
<evidence type="ECO:0000313" key="1">
    <source>
        <dbReference type="Proteomes" id="UP000790787"/>
    </source>
</evidence>
<keyword evidence="1" id="KW-1185">Reference proteome</keyword>
<dbReference type="Proteomes" id="UP000790787">
    <property type="component" value="Chromosome 20"/>
</dbReference>
<evidence type="ECO:0000313" key="2">
    <source>
        <dbReference type="RefSeq" id="XP_075096545.1"/>
    </source>
</evidence>